<evidence type="ECO:0000313" key="1">
    <source>
        <dbReference type="EMBL" id="RAV34901.1"/>
    </source>
</evidence>
<dbReference type="EMBL" id="PHQP01000003">
    <property type="protein sequence ID" value="RAV34901.1"/>
    <property type="molecule type" value="Genomic_DNA"/>
</dbReference>
<dbReference type="InterPro" id="IPR029052">
    <property type="entry name" value="Metallo-depent_PP-like"/>
</dbReference>
<sequence>MNNLDALRALTTPPEWRAGCDVTDTGGHVTTPAYSDGEEPDWQHVLEAMDLDPDRWQVDGAVRHSAWEVPGHGTKHAYRARIVPRIPRSFDVEDLIDSIYEDIEPPSEHRAGWRTLQIGDTHIGKGEGDGGGTEKIMERWRASVTAALDGAWEGVHLAFLGDLIEGQVSQNGKNIAGMDCTLTEQLRIARHLVSWTVQEALHAGQRVIVSAIPGNHGETTRVQGRPLTDSFDVDIVNAVQQSFDEFGNYPVTWYYPRPHEGHVTYEVGDTTFTSVHGHYFSGKMTGAEKWWSGMAVHGRAPGRAQVMMCGHFHSMQVSNFTADKWIMFGPSLETQSTWFAEKSGASSKPGILAYDTINGVPTNIGVV</sequence>
<comment type="caution">
    <text evidence="1">The sequence shown here is derived from an EMBL/GenBank/DDBJ whole genome shotgun (WGS) entry which is preliminary data.</text>
</comment>
<proteinExistence type="predicted"/>
<organism evidence="1 2">
    <name type="scientific">Corynebacterium heidelbergense</name>
    <dbReference type="NCBI Taxonomy" id="2055947"/>
    <lineage>
        <taxon>Bacteria</taxon>
        <taxon>Bacillati</taxon>
        <taxon>Actinomycetota</taxon>
        <taxon>Actinomycetes</taxon>
        <taxon>Mycobacteriales</taxon>
        <taxon>Corynebacteriaceae</taxon>
        <taxon>Corynebacterium</taxon>
    </lineage>
</organism>
<dbReference type="AlphaFoldDB" id="A0A364VE55"/>
<dbReference type="OrthoDB" id="3953473at2"/>
<reference evidence="1 2" key="1">
    <citation type="journal article" date="2018" name="Syst. Appl. Microbiol.">
        <title>Corynebacterium heidelbergense sp. nov., isolated from the preen glands of Egyptian geese (Alopochen aegyptiacus).</title>
        <authorList>
            <person name="Braun M.S."/>
            <person name="Wang E."/>
            <person name="Zimmermann S."/>
            <person name="Wink M."/>
        </authorList>
    </citation>
    <scope>NUCLEOTIDE SEQUENCE [LARGE SCALE GENOMIC DNA]</scope>
    <source>
        <strain evidence="1 2">DSM 104638</strain>
    </source>
</reference>
<dbReference type="SUPFAM" id="SSF56300">
    <property type="entry name" value="Metallo-dependent phosphatases"/>
    <property type="match status" value="1"/>
</dbReference>
<name>A0A364VE55_9CORY</name>
<dbReference type="Proteomes" id="UP000251047">
    <property type="component" value="Unassembled WGS sequence"/>
</dbReference>
<accession>A0A364VE55</accession>
<protein>
    <submittedName>
        <fullName evidence="1">Uncharacterized protein</fullName>
    </submittedName>
</protein>
<gene>
    <name evidence="1" type="ORF">CWC39_00750</name>
</gene>
<dbReference type="RefSeq" id="WP_112768617.1">
    <property type="nucleotide sequence ID" value="NZ_CP063191.1"/>
</dbReference>
<evidence type="ECO:0000313" key="2">
    <source>
        <dbReference type="Proteomes" id="UP000251047"/>
    </source>
</evidence>